<evidence type="ECO:0000256" key="5">
    <source>
        <dbReference type="SAM" id="Phobius"/>
    </source>
</evidence>
<comment type="subcellular location">
    <subcellularLocation>
        <location evidence="1">Membrane</location>
        <topology evidence="1">Multi-pass membrane protein</topology>
    </subcellularLocation>
</comment>
<dbReference type="EMBL" id="JAACYR010000078">
    <property type="protein sequence ID" value="NDJ91158.1"/>
    <property type="molecule type" value="Genomic_DNA"/>
</dbReference>
<comment type="caution">
    <text evidence="7">The sequence shown here is derived from an EMBL/GenBank/DDBJ whole genome shotgun (WGS) entry which is preliminary data.</text>
</comment>
<dbReference type="Pfam" id="PF13564">
    <property type="entry name" value="DoxX_2"/>
    <property type="match status" value="1"/>
</dbReference>
<evidence type="ECO:0000256" key="2">
    <source>
        <dbReference type="ARBA" id="ARBA00022692"/>
    </source>
</evidence>
<organism evidence="7 8">
    <name type="scientific">Mycolicibacter kumamotonensis</name>
    <dbReference type="NCBI Taxonomy" id="354243"/>
    <lineage>
        <taxon>Bacteria</taxon>
        <taxon>Bacillati</taxon>
        <taxon>Actinomycetota</taxon>
        <taxon>Actinomycetes</taxon>
        <taxon>Mycobacteriales</taxon>
        <taxon>Mycobacteriaceae</taxon>
        <taxon>Mycolicibacter</taxon>
    </lineage>
</organism>
<name>A0A1B8SDC9_9MYCO</name>
<feature type="transmembrane region" description="Helical" evidence="5">
    <location>
        <begin position="67"/>
        <end position="87"/>
    </location>
</feature>
<dbReference type="GO" id="GO:0016020">
    <property type="term" value="C:membrane"/>
    <property type="evidence" value="ECO:0007669"/>
    <property type="project" value="UniProtKB-SubCell"/>
</dbReference>
<dbReference type="Proteomes" id="UP000092668">
    <property type="component" value="Unassembled WGS sequence"/>
</dbReference>
<reference evidence="7 8" key="1">
    <citation type="submission" date="2015-06" db="EMBL/GenBank/DDBJ databases">
        <title>Genome sequence of Mycobacterium kumamotonense strain Roo.</title>
        <authorList>
            <person name="Greninger A.L."/>
            <person name="Cunningham G."/>
            <person name="Miller S."/>
        </authorList>
    </citation>
    <scope>NUCLEOTIDE SEQUENCE [LARGE SCALE GENOMIC DNA]</scope>
    <source>
        <strain evidence="7 8">Roo</strain>
    </source>
</reference>
<gene>
    <name evidence="7" type="ORF">ACT18_16245</name>
    <name evidence="6" type="ORF">GWR20_18730</name>
</gene>
<keyword evidence="2 5" id="KW-0812">Transmembrane</keyword>
<evidence type="ECO:0000256" key="3">
    <source>
        <dbReference type="ARBA" id="ARBA00022989"/>
    </source>
</evidence>
<keyword evidence="4 5" id="KW-0472">Membrane</keyword>
<dbReference type="OrthoDB" id="4377071at2"/>
<dbReference type="RefSeq" id="WP_065288826.1">
    <property type="nucleotide sequence ID" value="NZ_JAACYR010000078.1"/>
</dbReference>
<dbReference type="PATRIC" id="fig|354243.3.peg.3359"/>
<dbReference type="AlphaFoldDB" id="A0A1B8SDC9"/>
<dbReference type="STRING" id="354243.BST28_00835"/>
<reference evidence="6 9" key="2">
    <citation type="submission" date="2020-01" db="EMBL/GenBank/DDBJ databases">
        <authorList>
            <person name="Sanchez-Estrada R."/>
            <person name="Gonzalez-Y-Merchand J.A."/>
            <person name="Rivera-Gutierrez S."/>
        </authorList>
    </citation>
    <scope>NUCLEOTIDE SEQUENCE [LARGE SCALE GENOMIC DNA]</scope>
    <source>
        <strain evidence="6 9">CST 7247</strain>
    </source>
</reference>
<evidence type="ECO:0000313" key="6">
    <source>
        <dbReference type="EMBL" id="NDJ91158.1"/>
    </source>
</evidence>
<proteinExistence type="predicted"/>
<accession>A0A1B8SDC9</accession>
<evidence type="ECO:0000313" key="7">
    <source>
        <dbReference type="EMBL" id="OBY30748.1"/>
    </source>
</evidence>
<evidence type="ECO:0000313" key="8">
    <source>
        <dbReference type="Proteomes" id="UP000092668"/>
    </source>
</evidence>
<evidence type="ECO:0008006" key="10">
    <source>
        <dbReference type="Google" id="ProtNLM"/>
    </source>
</evidence>
<protein>
    <recommendedName>
        <fullName evidence="10">DoxX family protein</fullName>
    </recommendedName>
</protein>
<sequence length="131" mass="13459">MSVLTARPTYAALAAFLAGDAVASAIPVPYVAANMDAMRIPPRLRRAVPVAKAVTALGLASVFRFPLVARATTAALTLYFAGALGIHLRVGNRVANIVPAVLLLAVFAAMTVQGPHTADGGVRALKSGRGR</sequence>
<evidence type="ECO:0000256" key="4">
    <source>
        <dbReference type="ARBA" id="ARBA00023136"/>
    </source>
</evidence>
<dbReference type="EMBL" id="LFOE01000026">
    <property type="protein sequence ID" value="OBY30748.1"/>
    <property type="molecule type" value="Genomic_DNA"/>
</dbReference>
<evidence type="ECO:0000256" key="1">
    <source>
        <dbReference type="ARBA" id="ARBA00004141"/>
    </source>
</evidence>
<evidence type="ECO:0000313" key="9">
    <source>
        <dbReference type="Proteomes" id="UP000466523"/>
    </source>
</evidence>
<dbReference type="InterPro" id="IPR032808">
    <property type="entry name" value="DoxX"/>
</dbReference>
<dbReference type="Proteomes" id="UP000466523">
    <property type="component" value="Unassembled WGS sequence"/>
</dbReference>
<keyword evidence="3 5" id="KW-1133">Transmembrane helix</keyword>
<feature type="transmembrane region" description="Helical" evidence="5">
    <location>
        <begin position="94"/>
        <end position="112"/>
    </location>
</feature>
<keyword evidence="8" id="KW-1185">Reference proteome</keyword>